<keyword evidence="3" id="KW-1185">Reference proteome</keyword>
<sequence>MAARRCPELGTEIRNNSKGQTRETCNNRRPRHDHSDRRLHGTDPPRELLRADLQQVRRTVLPPA</sequence>
<organism evidence="2 3">
    <name type="scientific">Maritimibacter alkaliphilus HTCC2654</name>
    <dbReference type="NCBI Taxonomy" id="314271"/>
    <lineage>
        <taxon>Bacteria</taxon>
        <taxon>Pseudomonadati</taxon>
        <taxon>Pseudomonadota</taxon>
        <taxon>Alphaproteobacteria</taxon>
        <taxon>Rhodobacterales</taxon>
        <taxon>Roseobacteraceae</taxon>
        <taxon>Maritimibacter</taxon>
    </lineage>
</organism>
<reference evidence="2 3" key="1">
    <citation type="journal article" date="2010" name="J. Bacteriol.">
        <title>Genome sequences of Pelagibaca bermudensis HTCC2601T and Maritimibacter alkaliphilus HTCC2654T, the type strains of two marine Roseobacter genera.</title>
        <authorList>
            <person name="Thrash J.C."/>
            <person name="Cho J.C."/>
            <person name="Ferriera S."/>
            <person name="Johnson J."/>
            <person name="Vergin K.L."/>
            <person name="Giovannoni S.J."/>
        </authorList>
    </citation>
    <scope>NUCLEOTIDE SEQUENCE [LARGE SCALE GENOMIC DNA]</scope>
    <source>
        <strain evidence="2 3">HTCC2654</strain>
    </source>
</reference>
<evidence type="ECO:0000313" key="2">
    <source>
        <dbReference type="EMBL" id="EAQ12653.1"/>
    </source>
</evidence>
<feature type="region of interest" description="Disordered" evidence="1">
    <location>
        <begin position="1"/>
        <end position="64"/>
    </location>
</feature>
<protein>
    <submittedName>
        <fullName evidence="2">Uncharacterized protein</fullName>
    </submittedName>
</protein>
<name>A3VH98_9RHOB</name>
<feature type="compositionally biased region" description="Basic and acidic residues" evidence="1">
    <location>
        <begin position="33"/>
        <end position="50"/>
    </location>
</feature>
<evidence type="ECO:0000313" key="3">
    <source>
        <dbReference type="Proteomes" id="UP000002931"/>
    </source>
</evidence>
<comment type="caution">
    <text evidence="2">The sequence shown here is derived from an EMBL/GenBank/DDBJ whole genome shotgun (WGS) entry which is preliminary data.</text>
</comment>
<gene>
    <name evidence="2" type="ORF">RB2654_15245</name>
</gene>
<dbReference type="HOGENOM" id="CLU_2862525_0_0_5"/>
<dbReference type="AlphaFoldDB" id="A3VH98"/>
<feature type="compositionally biased region" description="Polar residues" evidence="1">
    <location>
        <begin position="13"/>
        <end position="24"/>
    </location>
</feature>
<accession>A3VH98</accession>
<dbReference type="Proteomes" id="UP000002931">
    <property type="component" value="Unassembled WGS sequence"/>
</dbReference>
<evidence type="ECO:0000256" key="1">
    <source>
        <dbReference type="SAM" id="MobiDB-lite"/>
    </source>
</evidence>
<proteinExistence type="predicted"/>
<dbReference type="STRING" id="314271.RB2654_15245"/>
<dbReference type="EMBL" id="AAMT01000008">
    <property type="protein sequence ID" value="EAQ12653.1"/>
    <property type="molecule type" value="Genomic_DNA"/>
</dbReference>